<dbReference type="Gene3D" id="3.10.20.30">
    <property type="match status" value="1"/>
</dbReference>
<reference evidence="1 2" key="1">
    <citation type="submission" date="2018-10" db="EMBL/GenBank/DDBJ databases">
        <title>Co-occurring genomic capacity for anaerobic methane metabolism and dissimilatory sulfite reduction discovered in the Korarchaeota.</title>
        <authorList>
            <person name="Mckay L.J."/>
            <person name="Dlakic M."/>
            <person name="Fields M.W."/>
            <person name="Delmont T.O."/>
            <person name="Eren A.M."/>
            <person name="Jay Z.J."/>
            <person name="Klingelsmith K.B."/>
            <person name="Rusch D.B."/>
            <person name="Inskeep W.P."/>
        </authorList>
    </citation>
    <scope>NUCLEOTIDE SEQUENCE [LARGE SCALE GENOMIC DNA]</scope>
    <source>
        <strain evidence="1 2">MDKW</strain>
    </source>
</reference>
<gene>
    <name evidence="1" type="ORF">D6D85_05360</name>
</gene>
<dbReference type="Pfam" id="PF21965">
    <property type="entry name" value="SAMP2"/>
    <property type="match status" value="1"/>
</dbReference>
<dbReference type="Proteomes" id="UP000277582">
    <property type="component" value="Unassembled WGS sequence"/>
</dbReference>
<keyword evidence="2" id="KW-1185">Reference proteome</keyword>
<evidence type="ECO:0000313" key="2">
    <source>
        <dbReference type="Proteomes" id="UP000277582"/>
    </source>
</evidence>
<accession>A0A429GQH3</accession>
<protein>
    <recommendedName>
        <fullName evidence="3">MoaD/ThiS family protein</fullName>
    </recommendedName>
</protein>
<comment type="caution">
    <text evidence="1">The sequence shown here is derived from an EMBL/GenBank/DDBJ whole genome shotgun (WGS) entry which is preliminary data.</text>
</comment>
<proteinExistence type="predicted"/>
<dbReference type="EMBL" id="RCOS01000066">
    <property type="protein sequence ID" value="RSN75963.1"/>
    <property type="molecule type" value="Genomic_DNA"/>
</dbReference>
<evidence type="ECO:0008006" key="3">
    <source>
        <dbReference type="Google" id="ProtNLM"/>
    </source>
</evidence>
<dbReference type="SUPFAM" id="SSF54285">
    <property type="entry name" value="MoaD/ThiS"/>
    <property type="match status" value="1"/>
</dbReference>
<name>A0A429GQH3_9CREN</name>
<dbReference type="AlphaFoldDB" id="A0A429GQH3"/>
<dbReference type="InterPro" id="IPR016155">
    <property type="entry name" value="Mopterin_synth/thiamin_S_b"/>
</dbReference>
<sequence>MWKHVERTIKVYVQGELLELPWNTTVRDIHDMTDHNRESYIALVNGKPAPEDRYLEEGDVVMFTRITYHFSPVGGRG</sequence>
<dbReference type="InterPro" id="IPR053833">
    <property type="entry name" value="SAMP2"/>
</dbReference>
<evidence type="ECO:0000313" key="1">
    <source>
        <dbReference type="EMBL" id="RSN75963.1"/>
    </source>
</evidence>
<organism evidence="1 2">
    <name type="scientific">Candidatus Methanodesulfokora washburnensis</name>
    <dbReference type="NCBI Taxonomy" id="2478471"/>
    <lineage>
        <taxon>Archaea</taxon>
        <taxon>Thermoproteota</taxon>
        <taxon>Candidatus Korarchaeia</taxon>
        <taxon>Candidatus Korarchaeia incertae sedis</taxon>
        <taxon>Candidatus Methanodesulfokora</taxon>
    </lineage>
</organism>
<dbReference type="InterPro" id="IPR012675">
    <property type="entry name" value="Beta-grasp_dom_sf"/>
</dbReference>